<evidence type="ECO:0000259" key="1">
    <source>
        <dbReference type="SMART" id="SM00256"/>
    </source>
</evidence>
<dbReference type="InterPro" id="IPR036047">
    <property type="entry name" value="F-box-like_dom_sf"/>
</dbReference>
<feature type="domain" description="C2H2-type" evidence="2">
    <location>
        <begin position="327"/>
        <end position="352"/>
    </location>
</feature>
<evidence type="ECO:0000313" key="4">
    <source>
        <dbReference type="Proteomes" id="UP000636479"/>
    </source>
</evidence>
<evidence type="ECO:0000313" key="3">
    <source>
        <dbReference type="EMBL" id="KAF7301251.1"/>
    </source>
</evidence>
<comment type="caution">
    <text evidence="3">The sequence shown here is derived from an EMBL/GenBank/DDBJ whole genome shotgun (WGS) entry which is preliminary data.</text>
</comment>
<dbReference type="RefSeq" id="XP_037219251.1">
    <property type="nucleotide sequence ID" value="XM_037363607.1"/>
</dbReference>
<sequence>MSRLTAAWIPARGQHILASVCMLPDIFLFILEHCSPYDLVQLNATCRTFRGLIRDQPHLWDRAFYNMARGDSPALPPCPVIRSAGYSIPAYISWIFGGGPCSVRECENFSNSLPFDFVWGFRACSPDCRDKLTSEEYVYYDWNCNFRSLGMFAHLPRITVSYGGRSIDLYLKKAIMTSGVTPAHGAWASRRPPQTPVTGQDRQLLGQNALELENWTAKYLVEKKAVMQTNLDFILKQAKSNTEKAKEICRCETVREALVVFSRDLQLFTISVWSLLLNDIPVGLKEFIAARTVRQRCVDCPDLEHLFSPEALERHQSIIHPHRLVRQPCEDCPDISRVYTPRTLQVHRSNKHPDLIAILPCDDCPSPSSLFTPNELEAHQLHKHPHRVVMQPCDDCPVSSFMFTPSQLRKHRLAKHPASLGSGKQRCAYCSPKIPREFTKEGLRMHQLARHPQRLHVA</sequence>
<feature type="domain" description="C2H2-type" evidence="2">
    <location>
        <begin position="391"/>
        <end position="416"/>
    </location>
</feature>
<accession>A0A8H6SKU7</accession>
<dbReference type="EMBL" id="JACAZF010000006">
    <property type="protein sequence ID" value="KAF7301251.1"/>
    <property type="molecule type" value="Genomic_DNA"/>
</dbReference>
<dbReference type="Proteomes" id="UP000636479">
    <property type="component" value="Unassembled WGS sequence"/>
</dbReference>
<dbReference type="Pfam" id="PF12937">
    <property type="entry name" value="F-box-like"/>
    <property type="match status" value="1"/>
</dbReference>
<feature type="domain" description="F-box" evidence="1">
    <location>
        <begin position="23"/>
        <end position="62"/>
    </location>
</feature>
<feature type="domain" description="C2H2-type" evidence="2">
    <location>
        <begin position="359"/>
        <end position="384"/>
    </location>
</feature>
<name>A0A8H6SKU7_9AGAR</name>
<feature type="domain" description="C2H2-type" evidence="2">
    <location>
        <begin position="295"/>
        <end position="320"/>
    </location>
</feature>
<reference evidence="3" key="1">
    <citation type="submission" date="2020-05" db="EMBL/GenBank/DDBJ databases">
        <title>Mycena genomes resolve the evolution of fungal bioluminescence.</title>
        <authorList>
            <person name="Tsai I.J."/>
        </authorList>
    </citation>
    <scope>NUCLEOTIDE SEQUENCE</scope>
    <source>
        <strain evidence="3">171206Taipei</strain>
    </source>
</reference>
<keyword evidence="4" id="KW-1185">Reference proteome</keyword>
<dbReference type="CDD" id="cd09917">
    <property type="entry name" value="F-box_SF"/>
    <property type="match status" value="1"/>
</dbReference>
<dbReference type="AlphaFoldDB" id="A0A8H6SKU7"/>
<dbReference type="SMART" id="SM00355">
    <property type="entry name" value="ZnF_C2H2"/>
    <property type="match status" value="5"/>
</dbReference>
<evidence type="ECO:0000259" key="2">
    <source>
        <dbReference type="SMART" id="SM00355"/>
    </source>
</evidence>
<dbReference type="SMART" id="SM00256">
    <property type="entry name" value="FBOX"/>
    <property type="match status" value="1"/>
</dbReference>
<organism evidence="3 4">
    <name type="scientific">Mycena indigotica</name>
    <dbReference type="NCBI Taxonomy" id="2126181"/>
    <lineage>
        <taxon>Eukaryota</taxon>
        <taxon>Fungi</taxon>
        <taxon>Dikarya</taxon>
        <taxon>Basidiomycota</taxon>
        <taxon>Agaricomycotina</taxon>
        <taxon>Agaricomycetes</taxon>
        <taxon>Agaricomycetidae</taxon>
        <taxon>Agaricales</taxon>
        <taxon>Marasmiineae</taxon>
        <taxon>Mycenaceae</taxon>
        <taxon>Mycena</taxon>
    </lineage>
</organism>
<dbReference type="GeneID" id="59346123"/>
<protein>
    <recommendedName>
        <fullName evidence="5">F-box domain-containing protein</fullName>
    </recommendedName>
</protein>
<dbReference type="InterPro" id="IPR001810">
    <property type="entry name" value="F-box_dom"/>
</dbReference>
<dbReference type="SUPFAM" id="SSF81383">
    <property type="entry name" value="F-box domain"/>
    <property type="match status" value="1"/>
</dbReference>
<gene>
    <name evidence="3" type="ORF">MIND_00689900</name>
</gene>
<dbReference type="OrthoDB" id="3038019at2759"/>
<evidence type="ECO:0008006" key="5">
    <source>
        <dbReference type="Google" id="ProtNLM"/>
    </source>
</evidence>
<feature type="domain" description="C2H2-type" evidence="2">
    <location>
        <begin position="425"/>
        <end position="451"/>
    </location>
</feature>
<proteinExistence type="predicted"/>
<dbReference type="InterPro" id="IPR013087">
    <property type="entry name" value="Znf_C2H2_type"/>
</dbReference>